<reference evidence="2 3" key="1">
    <citation type="journal article" date="2019" name="Nat. Ecol. Evol.">
        <title>Megaphylogeny resolves global patterns of mushroom evolution.</title>
        <authorList>
            <person name="Varga T."/>
            <person name="Krizsan K."/>
            <person name="Foldi C."/>
            <person name="Dima B."/>
            <person name="Sanchez-Garcia M."/>
            <person name="Sanchez-Ramirez S."/>
            <person name="Szollosi G.J."/>
            <person name="Szarkandi J.G."/>
            <person name="Papp V."/>
            <person name="Albert L."/>
            <person name="Andreopoulos W."/>
            <person name="Angelini C."/>
            <person name="Antonin V."/>
            <person name="Barry K.W."/>
            <person name="Bougher N.L."/>
            <person name="Buchanan P."/>
            <person name="Buyck B."/>
            <person name="Bense V."/>
            <person name="Catcheside P."/>
            <person name="Chovatia M."/>
            <person name="Cooper J."/>
            <person name="Damon W."/>
            <person name="Desjardin D."/>
            <person name="Finy P."/>
            <person name="Geml J."/>
            <person name="Haridas S."/>
            <person name="Hughes K."/>
            <person name="Justo A."/>
            <person name="Karasinski D."/>
            <person name="Kautmanova I."/>
            <person name="Kiss B."/>
            <person name="Kocsube S."/>
            <person name="Kotiranta H."/>
            <person name="LaButti K.M."/>
            <person name="Lechner B.E."/>
            <person name="Liimatainen K."/>
            <person name="Lipzen A."/>
            <person name="Lukacs Z."/>
            <person name="Mihaltcheva S."/>
            <person name="Morgado L.N."/>
            <person name="Niskanen T."/>
            <person name="Noordeloos M.E."/>
            <person name="Ohm R.A."/>
            <person name="Ortiz-Santana B."/>
            <person name="Ovrebo C."/>
            <person name="Racz N."/>
            <person name="Riley R."/>
            <person name="Savchenko A."/>
            <person name="Shiryaev A."/>
            <person name="Soop K."/>
            <person name="Spirin V."/>
            <person name="Szebenyi C."/>
            <person name="Tomsovsky M."/>
            <person name="Tulloss R.E."/>
            <person name="Uehling J."/>
            <person name="Grigoriev I.V."/>
            <person name="Vagvolgyi C."/>
            <person name="Papp T."/>
            <person name="Martin F.M."/>
            <person name="Miettinen O."/>
            <person name="Hibbett D.S."/>
            <person name="Nagy L.G."/>
        </authorList>
    </citation>
    <scope>NUCLEOTIDE SEQUENCE [LARGE SCALE GENOMIC DNA]</scope>
    <source>
        <strain evidence="2 3">CBS 121175</strain>
    </source>
</reference>
<accession>A0A5C3KZL2</accession>
<dbReference type="PANTHER" id="PTHR40462:SF1">
    <property type="entry name" value="EXPRESSED PROTEIN"/>
    <property type="match status" value="1"/>
</dbReference>
<evidence type="ECO:0000313" key="3">
    <source>
        <dbReference type="Proteomes" id="UP000307440"/>
    </source>
</evidence>
<gene>
    <name evidence="2" type="ORF">FA15DRAFT_693543</name>
</gene>
<dbReference type="Proteomes" id="UP000307440">
    <property type="component" value="Unassembled WGS sequence"/>
</dbReference>
<dbReference type="EMBL" id="ML210182">
    <property type="protein sequence ID" value="TFK25747.1"/>
    <property type="molecule type" value="Genomic_DNA"/>
</dbReference>
<dbReference type="OrthoDB" id="3050608at2759"/>
<protein>
    <submittedName>
        <fullName evidence="2">Uncharacterized protein</fullName>
    </submittedName>
</protein>
<dbReference type="PANTHER" id="PTHR40462">
    <property type="entry name" value="CHROMOSOME 1, WHOLE GENOME SHOTGUN SEQUENCE"/>
    <property type="match status" value="1"/>
</dbReference>
<organism evidence="2 3">
    <name type="scientific">Coprinopsis marcescibilis</name>
    <name type="common">Agaric fungus</name>
    <name type="synonym">Psathyrella marcescibilis</name>
    <dbReference type="NCBI Taxonomy" id="230819"/>
    <lineage>
        <taxon>Eukaryota</taxon>
        <taxon>Fungi</taxon>
        <taxon>Dikarya</taxon>
        <taxon>Basidiomycota</taxon>
        <taxon>Agaricomycotina</taxon>
        <taxon>Agaricomycetes</taxon>
        <taxon>Agaricomycetidae</taxon>
        <taxon>Agaricales</taxon>
        <taxon>Agaricineae</taxon>
        <taxon>Psathyrellaceae</taxon>
        <taxon>Coprinopsis</taxon>
    </lineage>
</organism>
<proteinExistence type="predicted"/>
<dbReference type="AlphaFoldDB" id="A0A5C3KZL2"/>
<keyword evidence="3" id="KW-1185">Reference proteome</keyword>
<sequence length="194" mass="20705">MDFLKNLSISDDKEAQKPVHAAAPEKEGLFDKIGDALGGRKTPPPAAPAPKENIFHKIGGALDGRKTPPPPPPAPVESDSIFDKIGNKLSGKQTPPPAPEPEQNLFSKIGDQLSGKKPEPAKPQGLFDHVNHALGGGAASEAKEGKLDKAIDLFQEHVLKSGSQDNESAVEQLKDKHIAETIRKTLGIEKKDQN</sequence>
<name>A0A5C3KZL2_COPMA</name>
<feature type="compositionally biased region" description="Basic and acidic residues" evidence="1">
    <location>
        <begin position="10"/>
        <end position="34"/>
    </location>
</feature>
<evidence type="ECO:0000256" key="1">
    <source>
        <dbReference type="SAM" id="MobiDB-lite"/>
    </source>
</evidence>
<feature type="region of interest" description="Disordered" evidence="1">
    <location>
        <begin position="1"/>
        <end position="132"/>
    </location>
</feature>
<evidence type="ECO:0000313" key="2">
    <source>
        <dbReference type="EMBL" id="TFK25747.1"/>
    </source>
</evidence>